<accession>A0A1R1Y1Z8</accession>
<proteinExistence type="predicted"/>
<gene>
    <name evidence="1" type="ORF">AYI70_g12352</name>
    <name evidence="2" type="ORF">AYI70_g3841</name>
</gene>
<dbReference type="EMBL" id="LSSN01001145">
    <property type="protein sequence ID" value="OMJ20855.1"/>
    <property type="molecule type" value="Genomic_DNA"/>
</dbReference>
<evidence type="ECO:0000313" key="3">
    <source>
        <dbReference type="Proteomes" id="UP000187283"/>
    </source>
</evidence>
<reference evidence="2 3" key="1">
    <citation type="submission" date="2017-01" db="EMBL/GenBank/DDBJ databases">
        <authorList>
            <person name="Mah S.A."/>
            <person name="Swanson W.J."/>
            <person name="Moy G.W."/>
            <person name="Vacquier V.D."/>
        </authorList>
    </citation>
    <scope>NUCLEOTIDE SEQUENCE [LARGE SCALE GENOMIC DNA]</scope>
    <source>
        <strain evidence="2 3">GSMNP</strain>
    </source>
</reference>
<comment type="caution">
    <text evidence="2">The sequence shown here is derived from an EMBL/GenBank/DDBJ whole genome shotgun (WGS) entry which is preliminary data.</text>
</comment>
<sequence length="245" mass="27743">MSYNTYSRDERTSSKRALLTDLFSRNSDLKYEGQNGSSSEKLNIMVVGPYSVGKSTLLQTITNSFKNVEIVNSTDVERLETDSQPLTNSSRNIYKINQGKEKTPYNNSLGFTSGMSLSKGSSKNSKPFFKNYGENYLEHNIPESSKNIDESAPLDYLNIFDSTNTTTEFKQYTFKVNTSESVLYSSNDESDIDLTLVDTPGFDPYDTSDVRQKTRTICRYIQKKMESNINGVSKLQSTLNIHNYI</sequence>
<dbReference type="SUPFAM" id="SSF52540">
    <property type="entry name" value="P-loop containing nucleoside triphosphate hydrolases"/>
    <property type="match status" value="1"/>
</dbReference>
<name>A0A1R1Y1Z8_9FUNG</name>
<organism evidence="2 3">
    <name type="scientific">Smittium culicis</name>
    <dbReference type="NCBI Taxonomy" id="133412"/>
    <lineage>
        <taxon>Eukaryota</taxon>
        <taxon>Fungi</taxon>
        <taxon>Fungi incertae sedis</taxon>
        <taxon>Zoopagomycota</taxon>
        <taxon>Kickxellomycotina</taxon>
        <taxon>Harpellomycetes</taxon>
        <taxon>Harpellales</taxon>
        <taxon>Legeriomycetaceae</taxon>
        <taxon>Smittium</taxon>
    </lineage>
</organism>
<evidence type="ECO:0000313" key="2">
    <source>
        <dbReference type="EMBL" id="OMJ20855.1"/>
    </source>
</evidence>
<dbReference type="Proteomes" id="UP000187283">
    <property type="component" value="Unassembled WGS sequence"/>
</dbReference>
<protein>
    <recommendedName>
        <fullName evidence="4">Septin-type G domain-containing protein</fullName>
    </recommendedName>
</protein>
<dbReference type="STRING" id="133412.A0A1R1Y1Z8"/>
<dbReference type="InterPro" id="IPR027417">
    <property type="entry name" value="P-loop_NTPase"/>
</dbReference>
<keyword evidence="3" id="KW-1185">Reference proteome</keyword>
<dbReference type="EMBL" id="LSSN01006098">
    <property type="protein sequence ID" value="OMJ07196.1"/>
    <property type="molecule type" value="Genomic_DNA"/>
</dbReference>
<evidence type="ECO:0008006" key="4">
    <source>
        <dbReference type="Google" id="ProtNLM"/>
    </source>
</evidence>
<evidence type="ECO:0000313" key="1">
    <source>
        <dbReference type="EMBL" id="OMJ07196.1"/>
    </source>
</evidence>
<dbReference type="Gene3D" id="3.40.50.300">
    <property type="entry name" value="P-loop containing nucleotide triphosphate hydrolases"/>
    <property type="match status" value="1"/>
</dbReference>
<dbReference type="AlphaFoldDB" id="A0A1R1Y1Z8"/>
<dbReference type="OrthoDB" id="416553at2759"/>